<comment type="caution">
    <text evidence="1">The sequence shown here is derived from an EMBL/GenBank/DDBJ whole genome shotgun (WGS) entry which is preliminary data.</text>
</comment>
<reference evidence="1" key="2">
    <citation type="submission" date="2020-09" db="EMBL/GenBank/DDBJ databases">
        <authorList>
            <person name="Sun Q."/>
            <person name="Kim S."/>
        </authorList>
    </citation>
    <scope>NUCLEOTIDE SEQUENCE</scope>
    <source>
        <strain evidence="1">KCTC 23310</strain>
    </source>
</reference>
<protein>
    <submittedName>
        <fullName evidence="1">Uncharacterized protein</fullName>
    </submittedName>
</protein>
<dbReference type="Pfam" id="PF13704">
    <property type="entry name" value="Glyco_tranf_2_4"/>
    <property type="match status" value="1"/>
</dbReference>
<evidence type="ECO:0000313" key="1">
    <source>
        <dbReference type="EMBL" id="GHC47887.1"/>
    </source>
</evidence>
<gene>
    <name evidence="1" type="ORF">GCM10007315_07240</name>
</gene>
<evidence type="ECO:0000313" key="2">
    <source>
        <dbReference type="Proteomes" id="UP000638981"/>
    </source>
</evidence>
<organism evidence="1 2">
    <name type="scientific">Neogemmobacter tilapiae</name>
    <dbReference type="NCBI Taxonomy" id="875041"/>
    <lineage>
        <taxon>Bacteria</taxon>
        <taxon>Pseudomonadati</taxon>
        <taxon>Pseudomonadota</taxon>
        <taxon>Alphaproteobacteria</taxon>
        <taxon>Rhodobacterales</taxon>
        <taxon>Paracoccaceae</taxon>
        <taxon>Neogemmobacter</taxon>
    </lineage>
</organism>
<name>A0A918TIX6_9RHOB</name>
<sequence length="292" mass="32525">MNADIRHSNLDAYLSGPGKGLKGPIALILAEDGVELDSTIRHHLACGFRHLILLVDVDEAVTNPDPARVAVVHHPVLADRAMMVAANALIAACPGQWMFAGYNAEYLFYPFVETRTVGELCTFHGEERRFAMPVTVVDLYAGDLGAHPQGVAREGALLDATGYYALQREGPAPGFARKERQIDLYGGLRWRFEEHVPWEARRIDRIALFRADPGITLQPDFTLSEEERNTWSCPWHNNVTAASLSFRAAKALRVNPDSRAAIGDFRWRNSVGCDWSSQQLLELGLMEPGQWF</sequence>
<proteinExistence type="predicted"/>
<accession>A0A918TIX6</accession>
<dbReference type="AlphaFoldDB" id="A0A918TIX6"/>
<dbReference type="Proteomes" id="UP000638981">
    <property type="component" value="Unassembled WGS sequence"/>
</dbReference>
<dbReference type="RefSeq" id="WP_229804473.1">
    <property type="nucleotide sequence ID" value="NZ_BMYJ01000002.1"/>
</dbReference>
<keyword evidence="2" id="KW-1185">Reference proteome</keyword>
<dbReference type="EMBL" id="BMYJ01000002">
    <property type="protein sequence ID" value="GHC47887.1"/>
    <property type="molecule type" value="Genomic_DNA"/>
</dbReference>
<reference evidence="1" key="1">
    <citation type="journal article" date="2014" name="Int. J. Syst. Evol. Microbiol.">
        <title>Complete genome sequence of Corynebacterium casei LMG S-19264T (=DSM 44701T), isolated from a smear-ripened cheese.</title>
        <authorList>
            <consortium name="US DOE Joint Genome Institute (JGI-PGF)"/>
            <person name="Walter F."/>
            <person name="Albersmeier A."/>
            <person name="Kalinowski J."/>
            <person name="Ruckert C."/>
        </authorList>
    </citation>
    <scope>NUCLEOTIDE SEQUENCE</scope>
    <source>
        <strain evidence="1">KCTC 23310</strain>
    </source>
</reference>